<keyword evidence="1" id="KW-0805">Transcription regulation</keyword>
<feature type="domain" description="HTH tetR-type" evidence="5">
    <location>
        <begin position="11"/>
        <end position="71"/>
    </location>
</feature>
<dbReference type="Proteomes" id="UP000245778">
    <property type="component" value="Unassembled WGS sequence"/>
</dbReference>
<reference evidence="6 7" key="1">
    <citation type="submission" date="2018-04" db="EMBL/GenBank/DDBJ databases">
        <title>Genomic Encyclopedia of Type Strains, Phase IV (KMG-IV): sequencing the most valuable type-strain genomes for metagenomic binning, comparative biology and taxonomic classification.</title>
        <authorList>
            <person name="Goeker M."/>
        </authorList>
    </citation>
    <scope>NUCLEOTIDE SEQUENCE [LARGE SCALE GENOMIC DNA]</scope>
    <source>
        <strain evidence="6 7">DSM 26588</strain>
    </source>
</reference>
<dbReference type="Gene3D" id="1.10.357.10">
    <property type="entry name" value="Tetracycline Repressor, domain 2"/>
    <property type="match status" value="1"/>
</dbReference>
<accession>A0A2U1BJ22</accession>
<proteinExistence type="predicted"/>
<evidence type="ECO:0000256" key="1">
    <source>
        <dbReference type="ARBA" id="ARBA00023015"/>
    </source>
</evidence>
<dbReference type="EMBL" id="QEKK01000006">
    <property type="protein sequence ID" value="PVY48587.1"/>
    <property type="molecule type" value="Genomic_DNA"/>
</dbReference>
<dbReference type="AlphaFoldDB" id="A0A2U1BJ22"/>
<name>A0A2U1BJ22_9FIRM</name>
<gene>
    <name evidence="6" type="ORF">C7373_10694</name>
</gene>
<dbReference type="PROSITE" id="PS50977">
    <property type="entry name" value="HTH_TETR_2"/>
    <property type="match status" value="1"/>
</dbReference>
<evidence type="ECO:0000256" key="3">
    <source>
        <dbReference type="ARBA" id="ARBA00023163"/>
    </source>
</evidence>
<comment type="caution">
    <text evidence="6">The sequence shown here is derived from an EMBL/GenBank/DDBJ whole genome shotgun (WGS) entry which is preliminary data.</text>
</comment>
<dbReference type="Pfam" id="PF00440">
    <property type="entry name" value="TetR_N"/>
    <property type="match status" value="1"/>
</dbReference>
<dbReference type="PANTHER" id="PTHR47506:SF1">
    <property type="entry name" value="HTH-TYPE TRANSCRIPTIONAL REGULATOR YJDC"/>
    <property type="match status" value="1"/>
</dbReference>
<dbReference type="InterPro" id="IPR001647">
    <property type="entry name" value="HTH_TetR"/>
</dbReference>
<evidence type="ECO:0000313" key="6">
    <source>
        <dbReference type="EMBL" id="PVY48587.1"/>
    </source>
</evidence>
<sequence>MSKHGLQHRGLIRRGKILRSAVKLFLEKGYASTTTPEIMKATGMSASSFFAAFKDKEALLLTLVGQMFESQFKNAGSLPCADIDPLMLYAMETALQMHITELSEPLRELYVTAYTLTSTAEYIHQNTAKKLSAIFHLYQPNATEKDFYELELASSGVTRSYMAKPCDMYFPMEQKLRRYLGCCFRIYDVPREKYEPVIEAVLRTDLHTEAEKIIAETVAKAEAGFEALLEETQPHHGSL</sequence>
<evidence type="ECO:0000256" key="4">
    <source>
        <dbReference type="PROSITE-ProRule" id="PRU00335"/>
    </source>
</evidence>
<keyword evidence="2 4" id="KW-0238">DNA-binding</keyword>
<evidence type="ECO:0000313" key="7">
    <source>
        <dbReference type="Proteomes" id="UP000245778"/>
    </source>
</evidence>
<dbReference type="InterPro" id="IPR009057">
    <property type="entry name" value="Homeodomain-like_sf"/>
</dbReference>
<dbReference type="RefSeq" id="WP_207735857.1">
    <property type="nucleotide sequence ID" value="NZ_CAMREZ010000007.1"/>
</dbReference>
<dbReference type="PANTHER" id="PTHR47506">
    <property type="entry name" value="TRANSCRIPTIONAL REGULATORY PROTEIN"/>
    <property type="match status" value="1"/>
</dbReference>
<feature type="DNA-binding region" description="H-T-H motif" evidence="4">
    <location>
        <begin position="34"/>
        <end position="53"/>
    </location>
</feature>
<evidence type="ECO:0000256" key="2">
    <source>
        <dbReference type="ARBA" id="ARBA00023125"/>
    </source>
</evidence>
<evidence type="ECO:0000259" key="5">
    <source>
        <dbReference type="PROSITE" id="PS50977"/>
    </source>
</evidence>
<keyword evidence="3" id="KW-0804">Transcription</keyword>
<dbReference type="PRINTS" id="PR00455">
    <property type="entry name" value="HTHTETR"/>
</dbReference>
<dbReference type="GeneID" id="93228400"/>
<dbReference type="GO" id="GO:0003677">
    <property type="term" value="F:DNA binding"/>
    <property type="evidence" value="ECO:0007669"/>
    <property type="project" value="UniProtKB-UniRule"/>
</dbReference>
<dbReference type="SUPFAM" id="SSF46689">
    <property type="entry name" value="Homeodomain-like"/>
    <property type="match status" value="1"/>
</dbReference>
<protein>
    <submittedName>
        <fullName evidence="6">TetR family transcriptional regulator</fullName>
    </submittedName>
</protein>
<organism evidence="6 7">
    <name type="scientific">Intestinimonas butyriciproducens</name>
    <dbReference type="NCBI Taxonomy" id="1297617"/>
    <lineage>
        <taxon>Bacteria</taxon>
        <taxon>Bacillati</taxon>
        <taxon>Bacillota</taxon>
        <taxon>Clostridia</taxon>
        <taxon>Eubacteriales</taxon>
        <taxon>Intestinimonas</taxon>
    </lineage>
</organism>